<organism evidence="1 2">
    <name type="scientific">Spirulina subsalsa FACHB-351</name>
    <dbReference type="NCBI Taxonomy" id="234711"/>
    <lineage>
        <taxon>Bacteria</taxon>
        <taxon>Bacillati</taxon>
        <taxon>Cyanobacteriota</taxon>
        <taxon>Cyanophyceae</taxon>
        <taxon>Spirulinales</taxon>
        <taxon>Spirulinaceae</taxon>
        <taxon>Spirulina</taxon>
    </lineage>
</organism>
<accession>A0ABT3LC39</accession>
<proteinExistence type="predicted"/>
<comment type="caution">
    <text evidence="1">The sequence shown here is derived from an EMBL/GenBank/DDBJ whole genome shotgun (WGS) entry which is preliminary data.</text>
</comment>
<name>A0ABT3LC39_9CYAN</name>
<protein>
    <submittedName>
        <fullName evidence="1">Uncharacterized protein</fullName>
    </submittedName>
</protein>
<dbReference type="EMBL" id="JAIHOM010000245">
    <property type="protein sequence ID" value="MCW6039032.1"/>
    <property type="molecule type" value="Genomic_DNA"/>
</dbReference>
<keyword evidence="2" id="KW-1185">Reference proteome</keyword>
<gene>
    <name evidence="1" type="ORF">K4A83_22685</name>
</gene>
<evidence type="ECO:0000313" key="2">
    <source>
        <dbReference type="Proteomes" id="UP001526426"/>
    </source>
</evidence>
<sequence length="59" mass="6741">MSLFARKLYALLAGKSLCLDFQCLTPDEHRTISAWWTDHKTLLEAIASSSDPEVLNRYL</sequence>
<dbReference type="Proteomes" id="UP001526426">
    <property type="component" value="Unassembled WGS sequence"/>
</dbReference>
<reference evidence="1 2" key="1">
    <citation type="submission" date="2021-08" db="EMBL/GenBank/DDBJ databases">
        <title>Draft genome sequence of Spirulina subsalsa with high tolerance to salinity and hype-accumulation of phycocyanin.</title>
        <authorList>
            <person name="Pei H."/>
            <person name="Jiang L."/>
        </authorList>
    </citation>
    <scope>NUCLEOTIDE SEQUENCE [LARGE SCALE GENOMIC DNA]</scope>
    <source>
        <strain evidence="1 2">FACHB-351</strain>
    </source>
</reference>
<dbReference type="RefSeq" id="WP_265266987.1">
    <property type="nucleotide sequence ID" value="NZ_JAIHOM010000245.1"/>
</dbReference>
<evidence type="ECO:0000313" key="1">
    <source>
        <dbReference type="EMBL" id="MCW6039032.1"/>
    </source>
</evidence>